<proteinExistence type="predicted"/>
<dbReference type="AlphaFoldDB" id="A0A0D2YEL0"/>
<evidence type="ECO:0000313" key="2">
    <source>
        <dbReference type="Proteomes" id="UP000002489"/>
    </source>
</evidence>
<evidence type="ECO:0000313" key="1">
    <source>
        <dbReference type="EnsemblFungi" id="FOXG_14748P0"/>
    </source>
</evidence>
<dbReference type="VEuPathDB" id="FungiDB:FOXG_14748"/>
<accession>A0A0D2YEL0</accession>
<name>A0A0D2YEL0_FUSOF</name>
<organism evidence="1 2">
    <name type="scientific">Fusarium oxysporum (strain Fo5176)</name>
    <name type="common">Fusarium vascular wilt</name>
    <dbReference type="NCBI Taxonomy" id="660025"/>
    <lineage>
        <taxon>Eukaryota</taxon>
        <taxon>Fungi</taxon>
        <taxon>Dikarya</taxon>
        <taxon>Ascomycota</taxon>
        <taxon>Pezizomycotina</taxon>
        <taxon>Sordariomycetes</taxon>
        <taxon>Hypocreomycetidae</taxon>
        <taxon>Hypocreales</taxon>
        <taxon>Nectriaceae</taxon>
        <taxon>Fusarium</taxon>
        <taxon>Fusarium oxysporum species complex</taxon>
    </lineage>
</organism>
<gene>
    <name evidence="1" type="primary">28955888</name>
</gene>
<reference evidence="1" key="2">
    <citation type="submission" date="2025-08" db="UniProtKB">
        <authorList>
            <consortium name="EnsemblFungi"/>
        </authorList>
    </citation>
    <scope>IDENTIFICATION</scope>
    <source>
        <strain evidence="1">4287 / CBS 123668 / FGSC 9935 / NRRL 34936</strain>
    </source>
</reference>
<reference evidence="2" key="1">
    <citation type="journal article" date="2012" name="Mol. Plant Microbe Interact.">
        <title>A highly conserved effector in Fusarium oxysporum is required for full virulence on Arabidopsis.</title>
        <authorList>
            <person name="Thatcher L.F."/>
            <person name="Gardiner D.M."/>
            <person name="Kazan K."/>
            <person name="Manners J."/>
        </authorList>
    </citation>
    <scope>NUCLEOTIDE SEQUENCE [LARGE SCALE GENOMIC DNA]</scope>
    <source>
        <strain evidence="2">Fo5176</strain>
    </source>
</reference>
<dbReference type="Proteomes" id="UP000002489">
    <property type="component" value="Unassembled WGS sequence"/>
</dbReference>
<dbReference type="EnsemblFungi" id="FOXG_14748T0">
    <property type="protein sequence ID" value="FOXG_14748P0"/>
    <property type="gene ID" value="FOXG_14748"/>
</dbReference>
<sequence>MYRNRQATIEVAESVSDSSPDVNIEGMVTSPHKYPSPEWLGTSSYQTLFDHIPIRDYGTPTSHVSECFHSWKRLGDVISALFALSFKHATGGLDYNKRSGLGRALVEGSRRSGTNA</sequence>
<protein>
    <submittedName>
        <fullName evidence="1">Uncharacterized protein</fullName>
    </submittedName>
</protein>